<dbReference type="Pfam" id="PF02518">
    <property type="entry name" value="HATPase_c"/>
    <property type="match status" value="1"/>
</dbReference>
<dbReference type="InterPro" id="IPR036890">
    <property type="entry name" value="HATPase_C_sf"/>
</dbReference>
<dbReference type="InterPro" id="IPR005467">
    <property type="entry name" value="His_kinase_dom"/>
</dbReference>
<dbReference type="Proteomes" id="UP001464387">
    <property type="component" value="Unassembled WGS sequence"/>
</dbReference>
<keyword evidence="5" id="KW-1185">Reference proteome</keyword>
<comment type="caution">
    <text evidence="4">The sequence shown here is derived from an EMBL/GenBank/DDBJ whole genome shotgun (WGS) entry which is preliminary data.</text>
</comment>
<dbReference type="SUPFAM" id="SSF55874">
    <property type="entry name" value="ATPase domain of HSP90 chaperone/DNA topoisomerase II/histidine kinase"/>
    <property type="match status" value="1"/>
</dbReference>
<evidence type="ECO:0000313" key="5">
    <source>
        <dbReference type="Proteomes" id="UP001464387"/>
    </source>
</evidence>
<feature type="non-terminal residue" evidence="4">
    <location>
        <position position="1"/>
    </location>
</feature>
<dbReference type="EC" id="2.7.13.3" evidence="2"/>
<gene>
    <name evidence="4" type="ORF">NKI33_33820</name>
</gene>
<accession>A0ABV1YRP8</accession>
<dbReference type="EMBL" id="JAMYPJ010000159">
    <property type="protein sequence ID" value="MER8937878.1"/>
    <property type="molecule type" value="Genomic_DNA"/>
</dbReference>
<dbReference type="PANTHER" id="PTHR43065">
    <property type="entry name" value="SENSOR HISTIDINE KINASE"/>
    <property type="match status" value="1"/>
</dbReference>
<dbReference type="PRINTS" id="PR00344">
    <property type="entry name" value="BCTRLSENSOR"/>
</dbReference>
<proteinExistence type="predicted"/>
<feature type="domain" description="Histidine kinase" evidence="3">
    <location>
        <begin position="1"/>
        <end position="172"/>
    </location>
</feature>
<dbReference type="Gene3D" id="3.30.565.10">
    <property type="entry name" value="Histidine kinase-like ATPase, C-terminal domain"/>
    <property type="match status" value="1"/>
</dbReference>
<sequence>AIDGAQRAAELTKRLLAFSRQQPLAPKRLNPNRLVSGMSELLNRTFGETIQIETVLAAGLWHVEVDAGQLESALLNLCVNARDAMPTGGKLTIETSNAHVDDRYARENAIPSGQYVMIAVTDTGIGMTADVLARAFDPFFTTKGVGKGTGLGLSQVYGFVRQSGGSVKIYSE</sequence>
<reference evidence="4 5" key="1">
    <citation type="journal article" date="2024" name="Proc. Natl. Acad. Sci. U.S.A.">
        <title>The evolutionary genomics of adaptation to stress in wild rhizobium bacteria.</title>
        <authorList>
            <person name="Kehlet-Delgado H."/>
            <person name="Montoya A.P."/>
            <person name="Jensen K.T."/>
            <person name="Wendlandt C.E."/>
            <person name="Dexheimer C."/>
            <person name="Roberts M."/>
            <person name="Torres Martinez L."/>
            <person name="Friesen M.L."/>
            <person name="Griffitts J.S."/>
            <person name="Porter S.S."/>
        </authorList>
    </citation>
    <scope>NUCLEOTIDE SEQUENCE [LARGE SCALE GENOMIC DNA]</scope>
    <source>
        <strain evidence="4 5">M0729</strain>
    </source>
</reference>
<name>A0ABV1YRP8_9HYPH</name>
<dbReference type="PROSITE" id="PS50109">
    <property type="entry name" value="HIS_KIN"/>
    <property type="match status" value="1"/>
</dbReference>
<comment type="catalytic activity">
    <reaction evidence="1">
        <text>ATP + protein L-histidine = ADP + protein N-phospho-L-histidine.</text>
        <dbReference type="EC" id="2.7.13.3"/>
    </reaction>
</comment>
<evidence type="ECO:0000259" key="3">
    <source>
        <dbReference type="PROSITE" id="PS50109"/>
    </source>
</evidence>
<dbReference type="SMART" id="SM00387">
    <property type="entry name" value="HATPase_c"/>
    <property type="match status" value="1"/>
</dbReference>
<dbReference type="GO" id="GO:0005524">
    <property type="term" value="F:ATP binding"/>
    <property type="evidence" value="ECO:0007669"/>
    <property type="project" value="UniProtKB-KW"/>
</dbReference>
<feature type="non-terminal residue" evidence="4">
    <location>
        <position position="172"/>
    </location>
</feature>
<dbReference type="PANTHER" id="PTHR43065:SF49">
    <property type="entry name" value="HISTIDINE KINASE"/>
    <property type="match status" value="1"/>
</dbReference>
<dbReference type="InterPro" id="IPR003594">
    <property type="entry name" value="HATPase_dom"/>
</dbReference>
<organism evidence="4 5">
    <name type="scientific">Mesorhizobium opportunistum</name>
    <dbReference type="NCBI Taxonomy" id="593909"/>
    <lineage>
        <taxon>Bacteria</taxon>
        <taxon>Pseudomonadati</taxon>
        <taxon>Pseudomonadota</taxon>
        <taxon>Alphaproteobacteria</taxon>
        <taxon>Hyphomicrobiales</taxon>
        <taxon>Phyllobacteriaceae</taxon>
        <taxon>Mesorhizobium</taxon>
    </lineage>
</organism>
<dbReference type="InterPro" id="IPR004358">
    <property type="entry name" value="Sig_transdc_His_kin-like_C"/>
</dbReference>
<protein>
    <recommendedName>
        <fullName evidence="2">histidine kinase</fullName>
        <ecNumber evidence="2">2.7.13.3</ecNumber>
    </recommendedName>
</protein>
<dbReference type="RefSeq" id="WP_352571214.1">
    <property type="nucleotide sequence ID" value="NZ_JAMYPJ010000159.1"/>
</dbReference>
<keyword evidence="4" id="KW-0547">Nucleotide-binding</keyword>
<keyword evidence="4" id="KW-0067">ATP-binding</keyword>
<evidence type="ECO:0000256" key="1">
    <source>
        <dbReference type="ARBA" id="ARBA00000085"/>
    </source>
</evidence>
<evidence type="ECO:0000313" key="4">
    <source>
        <dbReference type="EMBL" id="MER8937878.1"/>
    </source>
</evidence>
<evidence type="ECO:0000256" key="2">
    <source>
        <dbReference type="ARBA" id="ARBA00012438"/>
    </source>
</evidence>